<feature type="transmembrane region" description="Helical" evidence="1">
    <location>
        <begin position="12"/>
        <end position="30"/>
    </location>
</feature>
<evidence type="ECO:0000313" key="3">
    <source>
        <dbReference type="EMBL" id="ORY37617.1"/>
    </source>
</evidence>
<dbReference type="InterPro" id="IPR029063">
    <property type="entry name" value="SAM-dependent_MTases_sf"/>
</dbReference>
<dbReference type="InterPro" id="IPR026913">
    <property type="entry name" value="METTL24"/>
</dbReference>
<keyword evidence="1" id="KW-1133">Transmembrane helix</keyword>
<dbReference type="PANTHER" id="PTHR32026">
    <property type="entry name" value="METHYLTRANSFERASE-LIKE PROTEIN 24"/>
    <property type="match status" value="1"/>
</dbReference>
<gene>
    <name evidence="3" type="ORF">BCR33DRAFT_769711</name>
</gene>
<feature type="domain" description="Methyltransferase" evidence="2">
    <location>
        <begin position="96"/>
        <end position="251"/>
    </location>
</feature>
<dbReference type="Pfam" id="PF13383">
    <property type="entry name" value="Methyltransf_22"/>
    <property type="match status" value="1"/>
</dbReference>
<keyword evidence="1" id="KW-0472">Membrane</keyword>
<dbReference type="EMBL" id="MCGO01000049">
    <property type="protein sequence ID" value="ORY37617.1"/>
    <property type="molecule type" value="Genomic_DNA"/>
</dbReference>
<dbReference type="AlphaFoldDB" id="A0A1Y2BSK2"/>
<dbReference type="SUPFAM" id="SSF53335">
    <property type="entry name" value="S-adenosyl-L-methionine-dependent methyltransferases"/>
    <property type="match status" value="1"/>
</dbReference>
<reference evidence="3 4" key="1">
    <citation type="submission" date="2016-07" db="EMBL/GenBank/DDBJ databases">
        <title>Pervasive Adenine N6-methylation of Active Genes in Fungi.</title>
        <authorList>
            <consortium name="DOE Joint Genome Institute"/>
            <person name="Mondo S.J."/>
            <person name="Dannebaum R.O."/>
            <person name="Kuo R.C."/>
            <person name="Labutti K."/>
            <person name="Haridas S."/>
            <person name="Kuo A."/>
            <person name="Salamov A."/>
            <person name="Ahrendt S.R."/>
            <person name="Lipzen A."/>
            <person name="Sullivan W."/>
            <person name="Andreopoulos W.B."/>
            <person name="Clum A."/>
            <person name="Lindquist E."/>
            <person name="Daum C."/>
            <person name="Ramamoorthy G.K."/>
            <person name="Gryganskyi A."/>
            <person name="Culley D."/>
            <person name="Magnuson J.K."/>
            <person name="James T.Y."/>
            <person name="O'Malley M.A."/>
            <person name="Stajich J.E."/>
            <person name="Spatafora J.W."/>
            <person name="Visel A."/>
            <person name="Grigoriev I.V."/>
        </authorList>
    </citation>
    <scope>NUCLEOTIDE SEQUENCE [LARGE SCALE GENOMIC DNA]</scope>
    <source>
        <strain evidence="3 4">JEL800</strain>
    </source>
</reference>
<dbReference type="STRING" id="329046.A0A1Y2BSK2"/>
<dbReference type="OrthoDB" id="10006218at2759"/>
<dbReference type="PANTHER" id="PTHR32026:SF10">
    <property type="entry name" value="METHYLTRANSFERASE-LIKE PROTEIN 24-RELATED"/>
    <property type="match status" value="1"/>
</dbReference>
<sequence>MSEVATTHRYLPAIVTVSVIACFGLGYVGYSSTLPSGTRMHLINSESALMKLPVSPKEWAEARASQMFKAWETAERMSPSEAATVGMIDVYSLFPETYSCDKNNFVRLGGDLDGAKWTCGEYFKPAPGNCVAVSLGSNGQWQFEETILGHTKNDCTVYTFDCTGTWTPPHANIKFFPWCLGSDKIIDGRIYKTWDSITKDLGLTHVDYFKMDIEGFEWLALPPALDNLAQGGVLPKQIALEMHFWPQADGVAKPYRAASTKNGMDWVHPMINLFRKFYSLGYHVGAAEYNHLSSPYGCCQEFTFVLV</sequence>
<dbReference type="InterPro" id="IPR025714">
    <property type="entry name" value="Methyltranfer_dom"/>
</dbReference>
<accession>A0A1Y2BSK2</accession>
<keyword evidence="1" id="KW-0812">Transmembrane</keyword>
<comment type="caution">
    <text evidence="3">The sequence shown here is derived from an EMBL/GenBank/DDBJ whole genome shotgun (WGS) entry which is preliminary data.</text>
</comment>
<keyword evidence="4" id="KW-1185">Reference proteome</keyword>
<evidence type="ECO:0000313" key="4">
    <source>
        <dbReference type="Proteomes" id="UP000193642"/>
    </source>
</evidence>
<organism evidence="3 4">
    <name type="scientific">Rhizoclosmatium globosum</name>
    <dbReference type="NCBI Taxonomy" id="329046"/>
    <lineage>
        <taxon>Eukaryota</taxon>
        <taxon>Fungi</taxon>
        <taxon>Fungi incertae sedis</taxon>
        <taxon>Chytridiomycota</taxon>
        <taxon>Chytridiomycota incertae sedis</taxon>
        <taxon>Chytridiomycetes</taxon>
        <taxon>Chytridiales</taxon>
        <taxon>Chytriomycetaceae</taxon>
        <taxon>Rhizoclosmatium</taxon>
    </lineage>
</organism>
<evidence type="ECO:0000256" key="1">
    <source>
        <dbReference type="SAM" id="Phobius"/>
    </source>
</evidence>
<protein>
    <recommendedName>
        <fullName evidence="2">Methyltransferase domain-containing protein</fullName>
    </recommendedName>
</protein>
<proteinExistence type="predicted"/>
<name>A0A1Y2BSK2_9FUNG</name>
<evidence type="ECO:0000259" key="2">
    <source>
        <dbReference type="Pfam" id="PF13383"/>
    </source>
</evidence>
<dbReference type="Proteomes" id="UP000193642">
    <property type="component" value="Unassembled WGS sequence"/>
</dbReference>